<accession>A0A222MZR5</accession>
<dbReference type="OrthoDB" id="5329500at2"/>
<dbReference type="KEGG" id="cavi:CAV_1462"/>
<organism evidence="2 3">
    <name type="scientific">Campylobacter avium LMG 24591</name>
    <dbReference type="NCBI Taxonomy" id="522484"/>
    <lineage>
        <taxon>Bacteria</taxon>
        <taxon>Pseudomonadati</taxon>
        <taxon>Campylobacterota</taxon>
        <taxon>Epsilonproteobacteria</taxon>
        <taxon>Campylobacterales</taxon>
        <taxon>Campylobacteraceae</taxon>
        <taxon>Campylobacter</taxon>
    </lineage>
</organism>
<feature type="chain" id="PRO_5012307538" evidence="1">
    <location>
        <begin position="20"/>
        <end position="117"/>
    </location>
</feature>
<keyword evidence="3" id="KW-1185">Reference proteome</keyword>
<keyword evidence="1" id="KW-0732">Signal</keyword>
<gene>
    <name evidence="2" type="ORF">CAV_1462</name>
</gene>
<feature type="signal peptide" evidence="1">
    <location>
        <begin position="1"/>
        <end position="19"/>
    </location>
</feature>
<evidence type="ECO:0000313" key="2">
    <source>
        <dbReference type="EMBL" id="ASQ31072.1"/>
    </source>
</evidence>
<sequence length="117" mass="12804">MKKLGVILGLCSLVSLASADSILQGSIIEVKDASKSIVIDTIYQGPVEVKVLPSTRIELDDCGFFGMDNIFEDGDFGDLKIGRHAEVDGYYPTNVQVQNTGMPIARKIEVKCYKQAY</sequence>
<dbReference type="RefSeq" id="WP_094325883.1">
    <property type="nucleotide sequence ID" value="NZ_CP022347.1"/>
</dbReference>
<evidence type="ECO:0000256" key="1">
    <source>
        <dbReference type="SAM" id="SignalP"/>
    </source>
</evidence>
<proteinExistence type="predicted"/>
<evidence type="ECO:0000313" key="3">
    <source>
        <dbReference type="Proteomes" id="UP000201169"/>
    </source>
</evidence>
<name>A0A222MZR5_9BACT</name>
<dbReference type="EMBL" id="CP022347">
    <property type="protein sequence ID" value="ASQ31072.1"/>
    <property type="molecule type" value="Genomic_DNA"/>
</dbReference>
<dbReference type="AlphaFoldDB" id="A0A222MZR5"/>
<protein>
    <submittedName>
        <fullName evidence="2">Uncharacterized protein</fullName>
    </submittedName>
</protein>
<dbReference type="Proteomes" id="UP000201169">
    <property type="component" value="Chromosome"/>
</dbReference>
<reference evidence="2 3" key="1">
    <citation type="submission" date="2017-07" db="EMBL/GenBank/DDBJ databases">
        <title>Analysis of two Campylobacter avium genomes and identification of a novel hippuricase gene.</title>
        <authorList>
            <person name="Miller W.G."/>
            <person name="Chapman M.H."/>
            <person name="Yee E."/>
            <person name="Revez J."/>
            <person name="Bono J.L."/>
            <person name="Rossi M."/>
        </authorList>
    </citation>
    <scope>NUCLEOTIDE SEQUENCE [LARGE SCALE GENOMIC DNA]</scope>
    <source>
        <strain evidence="2 3">LMG 24591</strain>
    </source>
</reference>